<dbReference type="Pfam" id="PF08699">
    <property type="entry name" value="ArgoL1"/>
    <property type="match status" value="1"/>
</dbReference>
<dbReference type="PANTHER" id="PTHR22891">
    <property type="entry name" value="EUKARYOTIC TRANSLATION INITIATION FACTOR 2C"/>
    <property type="match status" value="1"/>
</dbReference>
<dbReference type="InterPro" id="IPR012337">
    <property type="entry name" value="RNaseH-like_sf"/>
</dbReference>
<sequence length="802" mass="89076">MESIGEIELPALRNQTRDAPPYVPDPTPATKSVACSLSPGIVTMGALRPIQPDILIHHYHVSKYTIPKISCFPSNAPRVIENSDLEPRPARWNLELLQTLQEKIVPTVFTPRAVYDGRHNLFASRRLPLRGHEGNSQTFNVTLRPPYEIPPPKVYKVTIRLVAVIDTGILKKYCNGQVSLQNDVLTAFAPLNIILRMKPRSLNPFNAKRVLTEREMRPLGGGIELWRGYFQSIRPGVRSLFVNVDASSGAMYAPGPMIELFSRVLGSHELLPLIPEEGLSESDRRKLQVFFRGVRFVTVNPNNQERGRRSPKVLRNISAQGADSIQFTDREGHRTTVSEYFASLGITLRYPRFICLETVNGAIYPIELCFVTPGQIFRRCLPADQAPAGIPFSQKTPRARLDSIAAGHNILSYDTSEYMQSFQMAIEPNPQTCLARKLKAPLLDYGMNQTHRPENGKWNFKGCKVYEPAKVLGWAMLVYDSYNWTMSIARNAAHCLVSRAAQMGWQAYSLASEHVHFGMLNYDISVRHLDVAQHLRTAGHSVIKQYQIQAPTLFVVVLPRFSSDLYQAVKHFGDITMGVGTQCLKGERARSPCPQYLANVCLKINAKLGGVNSKLNASDNLAWTLDSANPLMIIASHIVHPPPGAHGLPSFSGVVGSFDSGLVRYSAVSSVLNSRVGMIHGLEDTVYELIGRHFWWKNNQEGRAQPFPERITYYRAGIADNEVAQLLSIELPAIQGVYPKGNSPMISTKDASAACKRHNIQTKVTVVLVGKQHHTRFFPTHGMVDSTGNCPAGTVVDSTTGS</sequence>
<organism evidence="4 5">
    <name type="scientific">Rhizoctonia solani</name>
    <dbReference type="NCBI Taxonomy" id="456999"/>
    <lineage>
        <taxon>Eukaryota</taxon>
        <taxon>Fungi</taxon>
        <taxon>Dikarya</taxon>
        <taxon>Basidiomycota</taxon>
        <taxon>Agaricomycotina</taxon>
        <taxon>Agaricomycetes</taxon>
        <taxon>Cantharellales</taxon>
        <taxon>Ceratobasidiaceae</taxon>
        <taxon>Rhizoctonia</taxon>
    </lineage>
</organism>
<dbReference type="PROSITE" id="PS50821">
    <property type="entry name" value="PAZ"/>
    <property type="match status" value="1"/>
</dbReference>
<dbReference type="Pfam" id="PF16486">
    <property type="entry name" value="ArgoN"/>
    <property type="match status" value="1"/>
</dbReference>
<dbReference type="CDD" id="cd02846">
    <property type="entry name" value="PAZ_argonaute_like"/>
    <property type="match status" value="1"/>
</dbReference>
<dbReference type="SMART" id="SM01163">
    <property type="entry name" value="DUF1785"/>
    <property type="match status" value="1"/>
</dbReference>
<dbReference type="InterPro" id="IPR036085">
    <property type="entry name" value="PAZ_dom_sf"/>
</dbReference>
<gene>
    <name evidence="4" type="ORF">RhiXN_05540</name>
</gene>
<dbReference type="SUPFAM" id="SSF53098">
    <property type="entry name" value="Ribonuclease H-like"/>
    <property type="match status" value="1"/>
</dbReference>
<dbReference type="Gene3D" id="3.40.50.2300">
    <property type="match status" value="1"/>
</dbReference>
<protein>
    <submittedName>
        <fullName evidence="4">Protein argonaute 1</fullName>
    </submittedName>
</protein>
<dbReference type="InterPro" id="IPR036397">
    <property type="entry name" value="RNaseH_sf"/>
</dbReference>
<dbReference type="PROSITE" id="PS50822">
    <property type="entry name" value="PIWI"/>
    <property type="match status" value="1"/>
</dbReference>
<dbReference type="EMBL" id="CP059663">
    <property type="protein sequence ID" value="QRW20551.1"/>
    <property type="molecule type" value="Genomic_DNA"/>
</dbReference>
<dbReference type="InterPro" id="IPR014811">
    <property type="entry name" value="ArgoL1"/>
</dbReference>
<dbReference type="KEGG" id="rsx:RhiXN_05540"/>
<feature type="region of interest" description="Disordered" evidence="1">
    <location>
        <begin position="1"/>
        <end position="30"/>
    </location>
</feature>
<accession>A0A8H8NUZ2</accession>
<evidence type="ECO:0000313" key="5">
    <source>
        <dbReference type="Proteomes" id="UP000650533"/>
    </source>
</evidence>
<dbReference type="GO" id="GO:0003723">
    <property type="term" value="F:RNA binding"/>
    <property type="evidence" value="ECO:0007669"/>
    <property type="project" value="InterPro"/>
</dbReference>
<dbReference type="Gene3D" id="3.30.420.10">
    <property type="entry name" value="Ribonuclease H-like superfamily/Ribonuclease H"/>
    <property type="match status" value="1"/>
</dbReference>
<dbReference type="Pfam" id="PF02170">
    <property type="entry name" value="PAZ"/>
    <property type="match status" value="1"/>
</dbReference>
<dbReference type="GeneID" id="67027819"/>
<evidence type="ECO:0000256" key="1">
    <source>
        <dbReference type="SAM" id="MobiDB-lite"/>
    </source>
</evidence>
<dbReference type="AlphaFoldDB" id="A0A8H8NUZ2"/>
<evidence type="ECO:0000259" key="3">
    <source>
        <dbReference type="PROSITE" id="PS50822"/>
    </source>
</evidence>
<dbReference type="RefSeq" id="XP_043180788.1">
    <property type="nucleotide sequence ID" value="XM_043325356.1"/>
</dbReference>
<dbReference type="Gene3D" id="2.170.260.10">
    <property type="entry name" value="paz domain"/>
    <property type="match status" value="1"/>
</dbReference>
<dbReference type="InterPro" id="IPR003100">
    <property type="entry name" value="PAZ_dom"/>
</dbReference>
<feature type="domain" description="Piwi" evidence="3">
    <location>
        <begin position="553"/>
        <end position="802"/>
    </location>
</feature>
<dbReference type="Pfam" id="PF02171">
    <property type="entry name" value="Piwi"/>
    <property type="match status" value="1"/>
</dbReference>
<evidence type="ECO:0000313" key="4">
    <source>
        <dbReference type="EMBL" id="QRW20551.1"/>
    </source>
</evidence>
<proteinExistence type="predicted"/>
<dbReference type="InterPro" id="IPR003165">
    <property type="entry name" value="Piwi"/>
</dbReference>
<dbReference type="SUPFAM" id="SSF101690">
    <property type="entry name" value="PAZ domain"/>
    <property type="match status" value="1"/>
</dbReference>
<dbReference type="InterPro" id="IPR032474">
    <property type="entry name" value="Argonaute_N"/>
</dbReference>
<dbReference type="SMART" id="SM00950">
    <property type="entry name" value="Piwi"/>
    <property type="match status" value="1"/>
</dbReference>
<reference evidence="4" key="1">
    <citation type="submission" date="2020-05" db="EMBL/GenBank/DDBJ databases">
        <title>Evolutionary and genomic comparisons of hybrid uninucleate and nonhybrid Rhizoctonia fungi.</title>
        <authorList>
            <person name="Li C."/>
            <person name="Chen X."/>
        </authorList>
    </citation>
    <scope>NUCLEOTIDE SEQUENCE</scope>
    <source>
        <strain evidence="4">AG-1 IA</strain>
    </source>
</reference>
<evidence type="ECO:0000259" key="2">
    <source>
        <dbReference type="PROSITE" id="PS50821"/>
    </source>
</evidence>
<name>A0A8H8NUZ2_9AGAM</name>
<dbReference type="Proteomes" id="UP000650533">
    <property type="component" value="Chromosome 6"/>
</dbReference>
<feature type="domain" description="PAZ" evidence="2">
    <location>
        <begin position="256"/>
        <end position="373"/>
    </location>
</feature>